<feature type="region of interest" description="Disordered" evidence="1">
    <location>
        <begin position="66"/>
        <end position="93"/>
    </location>
</feature>
<keyword evidence="4" id="KW-1185">Reference proteome</keyword>
<dbReference type="InterPro" id="IPR015943">
    <property type="entry name" value="WD40/YVTN_repeat-like_dom_sf"/>
</dbReference>
<accession>A0ABQ3XAG8</accession>
<organism evidence="3 4">
    <name type="scientific">Actinoplanes couchii</name>
    <dbReference type="NCBI Taxonomy" id="403638"/>
    <lineage>
        <taxon>Bacteria</taxon>
        <taxon>Bacillati</taxon>
        <taxon>Actinomycetota</taxon>
        <taxon>Actinomycetes</taxon>
        <taxon>Micromonosporales</taxon>
        <taxon>Micromonosporaceae</taxon>
        <taxon>Actinoplanes</taxon>
    </lineage>
</organism>
<evidence type="ECO:0000313" key="4">
    <source>
        <dbReference type="Proteomes" id="UP000612282"/>
    </source>
</evidence>
<evidence type="ECO:0000313" key="3">
    <source>
        <dbReference type="EMBL" id="GID55512.1"/>
    </source>
</evidence>
<dbReference type="SUPFAM" id="SSF50998">
    <property type="entry name" value="Quinoprotein alcohol dehydrogenase-like"/>
    <property type="match status" value="1"/>
</dbReference>
<feature type="transmembrane region" description="Helical" evidence="2">
    <location>
        <begin position="106"/>
        <end position="127"/>
    </location>
</feature>
<dbReference type="Gene3D" id="2.130.10.10">
    <property type="entry name" value="YVTN repeat-like/Quinoprotein amine dehydrogenase"/>
    <property type="match status" value="1"/>
</dbReference>
<dbReference type="InterPro" id="IPR011047">
    <property type="entry name" value="Quinoprotein_ADH-like_sf"/>
</dbReference>
<gene>
    <name evidence="3" type="ORF">Aco03nite_039160</name>
</gene>
<sequence length="535" mass="56871">MAGQGKDEGQAEFAVGVSRAAEPDPTSETVPQQPVRRIEEPTKADMEYAEPVDPWAAAEAASIAAGGKPSYEAPAVHPGHTWPGPSGPDQTVLEPGKKPNRLGRGLLIGGAATVVAAGVTAATVLLWPAHPALDFHRAEEIERFAPAVPFTSSFTTTEVLGDRAYFAGVDEEGTLRVLASDTGAGNKPLWESVAAGKSGTWKTLRATPTAVVLLSGIESSTGAARMVVLDSGTGRMRWQQRVGYNDEIHLGAQTVVWADRDRKRLVGIDLDEGREKWSEADEDATRIHPMPTAEDLDGPAAVDGRTLTATDTERFVQFDADKRVTVRELGTGKIVQTRENVSAGGDDVTIRDGRLYVLESGTPKRIFQYDLANLAAEPSALYTAGTTENIDGLAPCGDQLCFLRTTGYDRAATEIVTDGWNLALPGTKTLVPVGDNGLLAVGDKGTTLIVDRTVVWTLTDGVAARLDAGNVLRFSDDLTSSVGNRALSGFHLGDKAGEIKEMGEIRDVRSESCSWNTSVIACVADKDVVVYSFAD</sequence>
<protein>
    <recommendedName>
        <fullName evidence="5">Pyrrolo-quinoline quinone</fullName>
    </recommendedName>
</protein>
<name>A0ABQ3XAG8_9ACTN</name>
<evidence type="ECO:0000256" key="2">
    <source>
        <dbReference type="SAM" id="Phobius"/>
    </source>
</evidence>
<comment type="caution">
    <text evidence="3">The sequence shown here is derived from an EMBL/GenBank/DDBJ whole genome shotgun (WGS) entry which is preliminary data.</text>
</comment>
<feature type="compositionally biased region" description="Basic and acidic residues" evidence="1">
    <location>
        <begin position="36"/>
        <end position="46"/>
    </location>
</feature>
<dbReference type="EMBL" id="BOMG01000051">
    <property type="protein sequence ID" value="GID55512.1"/>
    <property type="molecule type" value="Genomic_DNA"/>
</dbReference>
<reference evidence="3 4" key="1">
    <citation type="submission" date="2021-01" db="EMBL/GenBank/DDBJ databases">
        <title>Whole genome shotgun sequence of Actinoplanes couchii NBRC 106145.</title>
        <authorList>
            <person name="Komaki H."/>
            <person name="Tamura T."/>
        </authorList>
    </citation>
    <scope>NUCLEOTIDE SEQUENCE [LARGE SCALE GENOMIC DNA]</scope>
    <source>
        <strain evidence="3 4">NBRC 106145</strain>
    </source>
</reference>
<keyword evidence="2" id="KW-1133">Transmembrane helix</keyword>
<keyword evidence="2" id="KW-0472">Membrane</keyword>
<evidence type="ECO:0008006" key="5">
    <source>
        <dbReference type="Google" id="ProtNLM"/>
    </source>
</evidence>
<dbReference type="Proteomes" id="UP000612282">
    <property type="component" value="Unassembled WGS sequence"/>
</dbReference>
<keyword evidence="2" id="KW-0812">Transmembrane</keyword>
<evidence type="ECO:0000256" key="1">
    <source>
        <dbReference type="SAM" id="MobiDB-lite"/>
    </source>
</evidence>
<proteinExistence type="predicted"/>
<feature type="region of interest" description="Disordered" evidence="1">
    <location>
        <begin position="1"/>
        <end position="46"/>
    </location>
</feature>